<feature type="region of interest" description="Disordered" evidence="2">
    <location>
        <begin position="1"/>
        <end position="56"/>
    </location>
</feature>
<keyword evidence="5" id="KW-1185">Reference proteome</keyword>
<evidence type="ECO:0000313" key="5">
    <source>
        <dbReference type="Proteomes" id="UP000293995"/>
    </source>
</evidence>
<dbReference type="Gene3D" id="1.10.1470.10">
    <property type="entry name" value="YjbJ"/>
    <property type="match status" value="1"/>
</dbReference>
<dbReference type="EMBL" id="CP035494">
    <property type="protein sequence ID" value="QAY59208.1"/>
    <property type="molecule type" value="Genomic_DNA"/>
</dbReference>
<feature type="compositionally biased region" description="Basic and acidic residues" evidence="2">
    <location>
        <begin position="1"/>
        <end position="39"/>
    </location>
</feature>
<feature type="domain" description="CsbD-like" evidence="3">
    <location>
        <begin position="5"/>
        <end position="55"/>
    </location>
</feature>
<dbReference type="SUPFAM" id="SSF69047">
    <property type="entry name" value="Hypothetical protein YjbJ"/>
    <property type="match status" value="1"/>
</dbReference>
<dbReference type="InterPro" id="IPR036629">
    <property type="entry name" value="YjbJ_sf"/>
</dbReference>
<evidence type="ECO:0000259" key="3">
    <source>
        <dbReference type="Pfam" id="PF05532"/>
    </source>
</evidence>
<dbReference type="Proteomes" id="UP000293995">
    <property type="component" value="Chromosome"/>
</dbReference>
<dbReference type="KEGG" id="mprt:ET475_03840"/>
<reference evidence="4 5" key="1">
    <citation type="submission" date="2019-01" db="EMBL/GenBank/DDBJ databases">
        <title>Genome sequencing of strain DFW100M-13.</title>
        <authorList>
            <person name="Heo J."/>
            <person name="Kim S.-J."/>
            <person name="Kim J.-S."/>
            <person name="Hong S.-B."/>
            <person name="Kwon S.-W."/>
        </authorList>
    </citation>
    <scope>NUCLEOTIDE SEQUENCE [LARGE SCALE GENOMIC DNA]</scope>
    <source>
        <strain evidence="4 5">DFW100M-13</strain>
    </source>
</reference>
<sequence length="56" mass="5770">MGLDDKIKNAAEDLKGKGKEAAGKATDDKGLEAEGKLDQAKAGAKKAVEDVKDALD</sequence>
<name>A0A4P6EMV4_9MICO</name>
<accession>A0A4P6EMV4</accession>
<protein>
    <submittedName>
        <fullName evidence="4">CsbD family protein</fullName>
    </submittedName>
</protein>
<dbReference type="RefSeq" id="WP_129386187.1">
    <property type="nucleotide sequence ID" value="NZ_CP035494.1"/>
</dbReference>
<comment type="similarity">
    <text evidence="1">Belongs to the UPF0337 (CsbD) family.</text>
</comment>
<dbReference type="InterPro" id="IPR008462">
    <property type="entry name" value="CsbD"/>
</dbReference>
<dbReference type="Pfam" id="PF05532">
    <property type="entry name" value="CsbD"/>
    <property type="match status" value="1"/>
</dbReference>
<dbReference type="AlphaFoldDB" id="A0A4P6EMV4"/>
<proteinExistence type="inferred from homology"/>
<evidence type="ECO:0000313" key="4">
    <source>
        <dbReference type="EMBL" id="QAY59208.1"/>
    </source>
</evidence>
<evidence type="ECO:0000256" key="1">
    <source>
        <dbReference type="ARBA" id="ARBA00009129"/>
    </source>
</evidence>
<organism evidence="4 5">
    <name type="scientific">Microbacterium protaetiae</name>
    <dbReference type="NCBI Taxonomy" id="2509458"/>
    <lineage>
        <taxon>Bacteria</taxon>
        <taxon>Bacillati</taxon>
        <taxon>Actinomycetota</taxon>
        <taxon>Actinomycetes</taxon>
        <taxon>Micrococcales</taxon>
        <taxon>Microbacteriaceae</taxon>
        <taxon>Microbacterium</taxon>
    </lineage>
</organism>
<evidence type="ECO:0000256" key="2">
    <source>
        <dbReference type="SAM" id="MobiDB-lite"/>
    </source>
</evidence>
<gene>
    <name evidence="4" type="ORF">ET475_03840</name>
</gene>
<feature type="compositionally biased region" description="Basic and acidic residues" evidence="2">
    <location>
        <begin position="46"/>
        <end position="56"/>
    </location>
</feature>